<evidence type="ECO:0000256" key="1">
    <source>
        <dbReference type="ARBA" id="ARBA00000448"/>
    </source>
</evidence>
<proteinExistence type="inferred from homology"/>
<dbReference type="GO" id="GO:0030245">
    <property type="term" value="P:cellulose catabolic process"/>
    <property type="evidence" value="ECO:0007669"/>
    <property type="project" value="UniProtKB-KW"/>
</dbReference>
<dbReference type="PROSITE" id="PS00653">
    <property type="entry name" value="GLYCOSYL_HYDROL_F1_2"/>
    <property type="match status" value="1"/>
</dbReference>
<dbReference type="EMBL" id="POSP01000003">
    <property type="protein sequence ID" value="PND37624.1"/>
    <property type="molecule type" value="Genomic_DNA"/>
</dbReference>
<evidence type="ECO:0000313" key="12">
    <source>
        <dbReference type="EMBL" id="PND37624.1"/>
    </source>
</evidence>
<organism evidence="12 13">
    <name type="scientific">Kinneretia aquatilis</name>
    <dbReference type="NCBI Taxonomy" id="2070761"/>
    <lineage>
        <taxon>Bacteria</taxon>
        <taxon>Pseudomonadati</taxon>
        <taxon>Pseudomonadota</taxon>
        <taxon>Betaproteobacteria</taxon>
        <taxon>Burkholderiales</taxon>
        <taxon>Sphaerotilaceae</taxon>
        <taxon>Roseateles</taxon>
    </lineage>
</organism>
<dbReference type="Pfam" id="PF00232">
    <property type="entry name" value="Glyco_hydro_1"/>
    <property type="match status" value="1"/>
</dbReference>
<sequence length="456" mass="50511">MSAATHIPTSSADVPASFPADFLFGVATSSFQIEGATQVDGRGESIWDRFCRQPGAISDGSNGDIACEHFDRLEQDLDLIASLGVNCYRFSLAWPRIQPTGRGEWNAAGLGFYERLVDGLLARGIKPVATLYHWDLPQALQDQQGGWAARDTVHRFVDYARHVQKYLGDRLYALSTHNEPWCTATLGHDTGVHAPGLRDRALAAQVSHHLLLSHGLAMQAMRTEGGCKNLGIVLNMGPSVPATAHPADIAAARLADAKSRRWYSDPLFKGEYPAEALADLGAAAPKIEAGDMAAMRAPMDHLGINYYTRYVVNADGKPWSAREHGLPASDMDWEVYPEGLTDILCRMHADYPDMPPLYITENGGAFPDQTLVDGHVHDLDRLDYLRTHIAATAEARRRGVRVDGYMVWSLMDNFEWGFGYSKRFGIVHVDYETQARTLKASALWYQDLLRQWRAQG</sequence>
<dbReference type="InterPro" id="IPR033132">
    <property type="entry name" value="GH_1_N_CS"/>
</dbReference>
<dbReference type="PANTHER" id="PTHR10353">
    <property type="entry name" value="GLYCOSYL HYDROLASE"/>
    <property type="match status" value="1"/>
</dbReference>
<dbReference type="EC" id="3.2.1.21" evidence="3 11"/>
<dbReference type="InterPro" id="IPR017853">
    <property type="entry name" value="GH"/>
</dbReference>
<dbReference type="NCBIfam" id="TIGR03356">
    <property type="entry name" value="BGL"/>
    <property type="match status" value="1"/>
</dbReference>
<evidence type="ECO:0000256" key="2">
    <source>
        <dbReference type="ARBA" id="ARBA00010838"/>
    </source>
</evidence>
<keyword evidence="6" id="KW-0119">Carbohydrate metabolism</keyword>
<keyword evidence="7 11" id="KW-0326">Glycosidase</keyword>
<dbReference type="SUPFAM" id="SSF51445">
    <property type="entry name" value="(Trans)glycosidases"/>
    <property type="match status" value="1"/>
</dbReference>
<keyword evidence="8" id="KW-0624">Polysaccharide degradation</keyword>
<feature type="binding site" evidence="10">
    <location>
        <position position="408"/>
    </location>
    <ligand>
        <name>substrate</name>
    </ligand>
</feature>
<dbReference type="InterPro" id="IPR001360">
    <property type="entry name" value="Glyco_hydro_1"/>
</dbReference>
<evidence type="ECO:0000256" key="3">
    <source>
        <dbReference type="ARBA" id="ARBA00012744"/>
    </source>
</evidence>
<name>A0A2N8KVY0_9BURK</name>
<reference evidence="12 13" key="1">
    <citation type="submission" date="2018-01" db="EMBL/GenBank/DDBJ databases">
        <title>Draft genome sequence of Paucibacter aquatile CR182 isolated from freshwater of the Nakdong River.</title>
        <authorList>
            <person name="Choi A."/>
            <person name="Chung E.J."/>
        </authorList>
    </citation>
    <scope>NUCLEOTIDE SEQUENCE [LARGE SCALE GENOMIC DNA]</scope>
    <source>
        <strain evidence="12 13">CR182</strain>
    </source>
</reference>
<dbReference type="OrthoDB" id="9765195at2"/>
<feature type="binding site" evidence="10">
    <location>
        <position position="178"/>
    </location>
    <ligand>
        <name>substrate</name>
    </ligand>
</feature>
<dbReference type="RefSeq" id="WP_102767543.1">
    <property type="nucleotide sequence ID" value="NZ_POSP01000003.1"/>
</dbReference>
<feature type="binding site" evidence="10">
    <location>
        <position position="307"/>
    </location>
    <ligand>
        <name>substrate</name>
    </ligand>
</feature>
<evidence type="ECO:0000256" key="4">
    <source>
        <dbReference type="ARBA" id="ARBA00022801"/>
    </source>
</evidence>
<dbReference type="Proteomes" id="UP000235916">
    <property type="component" value="Unassembled WGS sequence"/>
</dbReference>
<dbReference type="Gene3D" id="3.20.20.80">
    <property type="entry name" value="Glycosidases"/>
    <property type="match status" value="1"/>
</dbReference>
<protein>
    <recommendedName>
        <fullName evidence="3 11">Beta-glucosidase</fullName>
        <ecNumber evidence="3 11">3.2.1.21</ecNumber>
    </recommendedName>
</protein>
<gene>
    <name evidence="12" type="ORF">C1O66_08865</name>
</gene>
<feature type="binding site" evidence="10">
    <location>
        <position position="133"/>
    </location>
    <ligand>
        <name>substrate</name>
    </ligand>
</feature>
<feature type="binding site" evidence="10">
    <location>
        <position position="32"/>
    </location>
    <ligand>
        <name>substrate</name>
    </ligand>
</feature>
<dbReference type="AlphaFoldDB" id="A0A2N8KVY0"/>
<evidence type="ECO:0000256" key="7">
    <source>
        <dbReference type="ARBA" id="ARBA00023295"/>
    </source>
</evidence>
<dbReference type="GO" id="GO:0008422">
    <property type="term" value="F:beta-glucosidase activity"/>
    <property type="evidence" value="ECO:0007669"/>
    <property type="project" value="UniProtKB-EC"/>
</dbReference>
<keyword evidence="13" id="KW-1185">Reference proteome</keyword>
<evidence type="ECO:0000256" key="5">
    <source>
        <dbReference type="ARBA" id="ARBA00023001"/>
    </source>
</evidence>
<feature type="active site" description="Nucleophile" evidence="9">
    <location>
        <position position="361"/>
    </location>
</feature>
<keyword evidence="5" id="KW-0136">Cellulose degradation</keyword>
<comment type="similarity">
    <text evidence="2 11">Belongs to the glycosyl hydrolase 1 family.</text>
</comment>
<feature type="active site" description="Proton donor" evidence="9">
    <location>
        <position position="179"/>
    </location>
</feature>
<evidence type="ECO:0000256" key="10">
    <source>
        <dbReference type="PIRSR" id="PIRSR617736-2"/>
    </source>
</evidence>
<evidence type="ECO:0000256" key="9">
    <source>
        <dbReference type="PIRSR" id="PIRSR617736-1"/>
    </source>
</evidence>
<keyword evidence="4 11" id="KW-0378">Hydrolase</keyword>
<comment type="catalytic activity">
    <reaction evidence="1 11">
        <text>Hydrolysis of terminal, non-reducing beta-D-glucosyl residues with release of beta-D-glucose.</text>
        <dbReference type="EC" id="3.2.1.21"/>
    </reaction>
</comment>
<evidence type="ECO:0000313" key="13">
    <source>
        <dbReference type="Proteomes" id="UP000235916"/>
    </source>
</evidence>
<feature type="binding site" evidence="10">
    <location>
        <begin position="415"/>
        <end position="416"/>
    </location>
    <ligand>
        <name>substrate</name>
    </ligand>
</feature>
<dbReference type="PANTHER" id="PTHR10353:SF36">
    <property type="entry name" value="LP05116P"/>
    <property type="match status" value="1"/>
</dbReference>
<dbReference type="InterPro" id="IPR017736">
    <property type="entry name" value="Glyco_hydro_1_beta-glucosidase"/>
</dbReference>
<dbReference type="FunFam" id="3.20.20.80:FF:000004">
    <property type="entry name" value="Beta-glucosidase 6-phospho-beta-glucosidase"/>
    <property type="match status" value="1"/>
</dbReference>
<comment type="caution">
    <text evidence="12">The sequence shown here is derived from an EMBL/GenBank/DDBJ whole genome shotgun (WGS) entry which is preliminary data.</text>
</comment>
<dbReference type="PRINTS" id="PR00131">
    <property type="entry name" value="GLHYDRLASE1"/>
</dbReference>
<accession>A0A2N8KVY0</accession>
<evidence type="ECO:0000256" key="11">
    <source>
        <dbReference type="RuleBase" id="RU361175"/>
    </source>
</evidence>
<evidence type="ECO:0000256" key="8">
    <source>
        <dbReference type="ARBA" id="ARBA00023326"/>
    </source>
</evidence>
<evidence type="ECO:0000256" key="6">
    <source>
        <dbReference type="ARBA" id="ARBA00023277"/>
    </source>
</evidence>